<feature type="coiled-coil region" evidence="1">
    <location>
        <begin position="2379"/>
        <end position="2437"/>
    </location>
</feature>
<keyword evidence="3" id="KW-0812">Transmembrane</keyword>
<comment type="caution">
    <text evidence="4">The sequence shown here is derived from an EMBL/GenBank/DDBJ whole genome shotgun (WGS) entry which is preliminary data.</text>
</comment>
<dbReference type="RefSeq" id="XP_028868853.1">
    <property type="nucleotide sequence ID" value="XM_029013020.1"/>
</dbReference>
<evidence type="ECO:0000313" key="4">
    <source>
        <dbReference type="EMBL" id="GBE62610.1"/>
    </source>
</evidence>
<protein>
    <submittedName>
        <fullName evidence="4">Uncharacterized protein</fullName>
    </submittedName>
</protein>
<accession>A0A2H6KHZ6</accession>
<organism evidence="4 5">
    <name type="scientific">Babesia ovata</name>
    <dbReference type="NCBI Taxonomy" id="189622"/>
    <lineage>
        <taxon>Eukaryota</taxon>
        <taxon>Sar</taxon>
        <taxon>Alveolata</taxon>
        <taxon>Apicomplexa</taxon>
        <taxon>Aconoidasida</taxon>
        <taxon>Piroplasmida</taxon>
        <taxon>Babesiidae</taxon>
        <taxon>Babesia</taxon>
    </lineage>
</organism>
<keyword evidence="1" id="KW-0175">Coiled coil</keyword>
<sequence length="3574" mass="399910">MSFLHGVLHNIKPHLGQHNDKIQKAISLLEANKHSGKDGFNNAIGAVVKGVKGYNEGVEKSNNLVKNPIEALMQKMKRLQTQVSNILRDNVVSGDMEEAVKAVNQQVAECKKSAEGYAGDMKRETRNVEDLQKDLQTKIANVNSFIAYHCSLLSDIHSRQQTQRKAMESAISRQLQGLGRTVKSQITMKVMDLVKQLKQKVEAIFKELQRIDRDLREYVEELQRWINSAESLVQDALNKVNFILAEADMSTPGKYTQQIKEAAENIGLETQRLFEAGNAANEAVKRDVTAALGEVKLMDGILKNDLHDVRTALQTGLDTYVRKYVEAVQTKVKEIKGDEKSGLTQVVAKVKTYIKKFTKGKQQFEGVVKEWIGDILKMEPVKGWLQKYYEDNVGRFQLPYEFIKSGEDDTLHTAIKKLIVEQIEAKVPGAFESFEVQDAGSIGVHVTSAKRICNLFADKLGGHIKDTEGELFEDTAKEIEKTLTGNTDANQNLQIAVGTILCQLVSTARHNADAVESFTGEDDVTESDIKKVEASLGVASDMDTAFEKALIKYNEGQYSSTEPFKPSSPAAQQLTANIHRTIEKQLNDTIGEAGSGETGAATVTLPTKRFSGYRGHVDTSSLTGKKTALTGDKGAKEGSLPQAIGEVQRGVNDALSQIGNIYSGLQGHASNVRIYLHSLCSTLEGAAGKEPEQQKDSVKAKLNELKDMIENNGEIGTGKHIQKGLQKIKDDISKLQSDLASGPLQNAQEFLKKPGGLADDLRNKTIDELTKHVNEQVQKAENDFIAHSKKQYVEAIETLIIAFADKVTEELEELPGLIEHDEHIGVKGFMRKMETEFTKKVESIHPIHQTSSSRDTLSVSQAADVVNKAFGYLFFELQKQEDFKSDYEVMKPSKECLFKLLNLLTHSQHFDHKFADNLTNLQNTLNDFAPKKFHTPNSTLLDALRSGMAKFTEQLSHAYVNAYSGRTFTQLFDTKQIPNPTEPDAAPTTSQVLSTEGRNCAKVCLTILETLNSSLGQLRRKCKNDWKGSPIHLGNGNKLGAFFQYWGYIVSKEKNGHEGELRNKDGFTGQRIYSDLLVYTHNAGNISDKFQLVKDEDDDKQKNKEHGVVKKLVTYFRAYYYVTHLEHIASPKSPSNVNQMLQWMLGLYYNPMFAKLGEHFKELFEKPKGQEAKPYEDISDTDLILDATTNITPTTLKDTLRLACLYSEDVLIAFQGHGDASGTYACDFYTNQTNFLYPTSPAACFDMLVDILFRVCYQVRFVYKQCNNGPKSGGWEDCWYGQDIGGSSWNCNSLQCANQTCNLTRNQRADQSGNQICNQSCDQHPKCGLKSPLQSYLEDGLQGFLPHQFKTPGCKLTCTLTNHNGIPCKTPMGFADISNVASHTKNGAHLRIALHKFCGTHDSPLSKLCGQLNCLLGAAPKTLGDMFAFYYNFLNGWKQSGPHRKDAFSKAVTKANFGDSSKTLEVTSIFENRDHTDGHNKGDLFSLCCKDTSNVKCGRYIQPLSHSTWFIFSDKNAGKYLTWFVYLTQTFYDLLEELLKECNSKCGVGGYKCYEKCCPQECQVKKAYESKDSSTELNGKKHTEDCKSIAHCPTTRPILNKYGFVFWSPWSLSGQNGDGKKRSCKDFCNALENILNKKKADKHVLAELVFETIPEFLWKIRLPFTYLLLALWSLSLLYLLHIAVVRLDVLRIRSHLRSPASHRIAAQSLLAAARIRALANDARGKALDDIDARRISLGQLAGQLSGLIGGGQEVKDAIKNGIDIIINKYPEVKSNSKPSSPKPHDLVESTTLSKEIKSIEEKKTQLENEIAEHKRQQKDSPVEPSKLKSLDELTSKLKSLHSLQELEQYSQKLDTHKNNTQDLLKNLTEGLEKFLGFNPTSKGYTGEGIVYSDLDRLCDGVMSFLHGVLESVKDDESVTTYDNKMSVDRLNVVLPKLQESIGKGHSVFSTQIKQVGDWLNHYDQYVAGSTFLVTSELGRLMHDLGDKHFISVSGKDNVKLQAQLANWTQVVKDIESDVHTMETQHISKLNNKLKNNILHEIKVIVNAVWLLKQSAENDVFKQQASYVDNKLVEEKKKLDNAVRKQSQELRRKMGEQLRRVDGKIIELTQAKSSHFGRINDAIAATRGAIENEFGDYDTNFKNKILKCFDDIRDKVNESYNNLVYKKSELANLVSGAWKQFEVLKEKVKRGSGGPEDKSIEYNWSQLQMQIRGLVNQINGNGYSSEGIKGIIKGVINYAGKFSGRKFDGVVDGWIKKIVCDKIVSNRLGEYWKHNQNQLRRINLGQLQDAVKERIKVALNNEISQSGKLVDVTPNDITEGSIAKNVASLSRGIDDFVRGIESKHTYPGIDALVQELVQEIEQRFGVREPRAPGYSPTHLQDAVESALAALNSTARQVKEELEAFTSDYIMGYNLGTNVDDAIANADKIKEQFEEQNATYGKHITNALANVTQPIKQLDSALDKSQFGLKIDAQFQDVYDISGGKTPLGLGSPIKFDTLLTSFKQGGLDGKSKNKKDELNETIKEIRSQVSSALDKALKSINDNTLEQAYTAVTKNFATLVEEVSKLVDKSSGNSFASGSLHKRLEEINELVNNYTKEKVTWANDEKVYGLTKIKGDIKSIIGTDIAEAPNNLTRILNDAGKFYTDVVDKEAANAIADIKEYVEKEVNRVTKTVHAKAKDDYYQKITALFKETHKTVENEITTINRLIKDDMSSGVKGFLRKMKHNICVVQTHDTFASLAFEANKLITRLIQYVNEQVKEDSGLKSDVKSISLLCHTLLDELYASKHFDHTFSKNIGKLKNKLIAFSPKTFVNTHNPELPDALRNGMNELTDEFGKAYVSAYDGAEPIKDWFEPQSSVQADQPSGDAPATQEAKLTDDGRNCAKVFFTLVQTLYGDLRTLRRECKEKGSWRVKQIYENFGKSKNPLGVFLKRCGYRVDYDDISYDGELRNKPDCNGQKIFDLLHNTKQIFGSNSSDLGNLVNLHVYVSTYYEVCHRKHTEKPKAPSSVYHMLRWLCGMRYNAMYSQLRDYVTTLINPPGNVTQPSHAWKYEVDATSTFTALDVQFALLDVCNHAEIVLTSILGHGHSGGIYASDFNTNADGLSYPSNSSQCFDMFVEIVNRVHHQFSFLCEQFYFESTYSSWRDCYYGRDVGGSGWKCNDNLCPNQQCNLRPNQNADQSATQKCNQHPKCGVKSPLQSFLEDGLQGFLPHSISNVGCGVKCTMANHNGIPCKTPMGFSEISVKASHTKNGDYLREDVEKFCGNLNSPLRKVCLYIRCLSPRTPQTLNEMFAFYYGFMHHWGGDGRDHRYTAFTTALKNANFGQGYKELDPTVILNRSKHLVTHSDGDLSSLVSCDGGNASNCGRYLKPLGIDVSGVYSKKHADKYLSWIVYLTETFYDLLKKLYDDCDAKCGNKGSNCVAKCCVKDCSKKSSSQKSSRIHDSRCQSIVTCKSTLPTLSKYGFVFWYQRHLNGDDGLEKKRTCGDFCSALERILGKDSVLIKFIHDIDKFIYCIRFPFMSLLLALWSLSLLYLLHITVVDPLLGCVARKPSAARAVLAAARSGHSCRASLAISCIHV</sequence>
<gene>
    <name evidence="4" type="ORF">BOVATA_041030</name>
</gene>
<evidence type="ECO:0000256" key="3">
    <source>
        <dbReference type="SAM" id="Phobius"/>
    </source>
</evidence>
<dbReference type="GeneID" id="39876380"/>
<keyword evidence="3" id="KW-0472">Membrane</keyword>
<feature type="region of interest" description="Disordered" evidence="2">
    <location>
        <begin position="1773"/>
        <end position="1794"/>
    </location>
</feature>
<reference evidence="4 5" key="1">
    <citation type="journal article" date="2017" name="BMC Genomics">
        <title>Whole-genome assembly of Babesia ovata and comparative genomics between closely related pathogens.</title>
        <authorList>
            <person name="Yamagishi J."/>
            <person name="Asada M."/>
            <person name="Hakimi H."/>
            <person name="Tanaka T.Q."/>
            <person name="Sugimoto C."/>
            <person name="Kawazu S."/>
        </authorList>
    </citation>
    <scope>NUCLEOTIDE SEQUENCE [LARGE SCALE GENOMIC DNA]</scope>
    <source>
        <strain evidence="4 5">Miyake</strain>
    </source>
</reference>
<dbReference type="Proteomes" id="UP000236319">
    <property type="component" value="Unassembled WGS sequence"/>
</dbReference>
<feature type="transmembrane region" description="Helical" evidence="3">
    <location>
        <begin position="3507"/>
        <end position="3531"/>
    </location>
</feature>
<dbReference type="EMBL" id="BDSA01000005">
    <property type="protein sequence ID" value="GBE62610.1"/>
    <property type="molecule type" value="Genomic_DNA"/>
</dbReference>
<keyword evidence="5" id="KW-1185">Reference proteome</keyword>
<evidence type="ECO:0000256" key="2">
    <source>
        <dbReference type="SAM" id="MobiDB-lite"/>
    </source>
</evidence>
<evidence type="ECO:0000313" key="5">
    <source>
        <dbReference type="Proteomes" id="UP000236319"/>
    </source>
</evidence>
<keyword evidence="3" id="KW-1133">Transmembrane helix</keyword>
<dbReference type="VEuPathDB" id="PiroplasmaDB:BOVATA_041030"/>
<name>A0A2H6KHZ6_9APIC</name>
<proteinExistence type="predicted"/>
<feature type="coiled-coil region" evidence="1">
    <location>
        <begin position="194"/>
        <end position="235"/>
    </location>
</feature>
<evidence type="ECO:0000256" key="1">
    <source>
        <dbReference type="SAM" id="Coils"/>
    </source>
</evidence>
<feature type="coiled-coil region" evidence="1">
    <location>
        <begin position="114"/>
        <end position="141"/>
    </location>
</feature>